<evidence type="ECO:0008006" key="3">
    <source>
        <dbReference type="Google" id="ProtNLM"/>
    </source>
</evidence>
<dbReference type="EMBL" id="KN837136">
    <property type="protein sequence ID" value="KIJ41541.1"/>
    <property type="molecule type" value="Genomic_DNA"/>
</dbReference>
<evidence type="ECO:0000313" key="2">
    <source>
        <dbReference type="Proteomes" id="UP000054279"/>
    </source>
</evidence>
<protein>
    <recommendedName>
        <fullName evidence="3">Protein kinase domain-containing protein</fullName>
    </recommendedName>
</protein>
<accession>A0A0C9VTR1</accession>
<name>A0A0C9VTR1_SPHS4</name>
<organism evidence="1 2">
    <name type="scientific">Sphaerobolus stellatus (strain SS14)</name>
    <dbReference type="NCBI Taxonomy" id="990650"/>
    <lineage>
        <taxon>Eukaryota</taxon>
        <taxon>Fungi</taxon>
        <taxon>Dikarya</taxon>
        <taxon>Basidiomycota</taxon>
        <taxon>Agaricomycotina</taxon>
        <taxon>Agaricomycetes</taxon>
        <taxon>Phallomycetidae</taxon>
        <taxon>Geastrales</taxon>
        <taxon>Sphaerobolaceae</taxon>
        <taxon>Sphaerobolus</taxon>
    </lineage>
</organism>
<gene>
    <name evidence="1" type="ORF">M422DRAFT_255451</name>
</gene>
<evidence type="ECO:0000313" key="1">
    <source>
        <dbReference type="EMBL" id="KIJ41541.1"/>
    </source>
</evidence>
<dbReference type="OrthoDB" id="2924458at2759"/>
<dbReference type="InterPro" id="IPR059179">
    <property type="entry name" value="MLKL-like_MCAfunc"/>
</dbReference>
<keyword evidence="2" id="KW-1185">Reference proteome</keyword>
<dbReference type="AlphaFoldDB" id="A0A0C9VTR1"/>
<dbReference type="Proteomes" id="UP000054279">
    <property type="component" value="Unassembled WGS sequence"/>
</dbReference>
<dbReference type="HOGENOM" id="CLU_509171_0_0_1"/>
<dbReference type="CDD" id="cd21037">
    <property type="entry name" value="MLKL_NTD"/>
    <property type="match status" value="1"/>
</dbReference>
<sequence>MLIVRKILTKKKQRSAPLDSDAWIFDAMTIAKSTASVPKLIPVAGPYIEGGANLFYDALGLLKQMKKNKEDFKGLAEAIANLLSTFNEAIAVKTSDSTYPPEFLRMCSDFQSSMEKLSKEISLLITDSETKRLKRYIHADQIREIIANYQMNIQILRENLIVYCTLSTRVQLFETDKKVSNILQERNIALNEDFSELQEVLQTDIRLKEEVNVIRSKHTGSLLFKEYHGTISFNGEKYSATTRSYEGESAHERLKAELKLLARIRHPNITQVAAVCFSRSFPSIVYYDDLRPVDWSSEDARMRDGPYTISYLTGLYRQMSKSDKIGSSQQQRLLRYIFPACRCMPSECKALVHIIDKLPSFFIGSPRNAPDNPDIGFIWWSIVGWESPSTKGILRVYIAGDGRPLLSLAPPRTNSSQQDMEEGSIGAVVYAYSDNYISENTLRQIECQEEERLDPSKEVITSSLRALFHIILYTRDYGDSRVEPHRAEPPYLGAIYYQCACRWELTPIGRKLQAVGIFPLKSHHYQCRNWTTGTDPEPAEWQARACTARRIQLKFDQPYLPVNTGSFQEYEFLQEFNRCLGKKVAKYWAFMAAPELLPESLKLYDPCATGHDFEYGKTGIDPIYGEIPSRCWNFLKGHEDTSWYDEKLPHYFM</sequence>
<reference evidence="1 2" key="1">
    <citation type="submission" date="2014-06" db="EMBL/GenBank/DDBJ databases">
        <title>Evolutionary Origins and Diversification of the Mycorrhizal Mutualists.</title>
        <authorList>
            <consortium name="DOE Joint Genome Institute"/>
            <consortium name="Mycorrhizal Genomics Consortium"/>
            <person name="Kohler A."/>
            <person name="Kuo A."/>
            <person name="Nagy L.G."/>
            <person name="Floudas D."/>
            <person name="Copeland A."/>
            <person name="Barry K.W."/>
            <person name="Cichocki N."/>
            <person name="Veneault-Fourrey C."/>
            <person name="LaButti K."/>
            <person name="Lindquist E.A."/>
            <person name="Lipzen A."/>
            <person name="Lundell T."/>
            <person name="Morin E."/>
            <person name="Murat C."/>
            <person name="Riley R."/>
            <person name="Ohm R."/>
            <person name="Sun H."/>
            <person name="Tunlid A."/>
            <person name="Henrissat B."/>
            <person name="Grigoriev I.V."/>
            <person name="Hibbett D.S."/>
            <person name="Martin F."/>
        </authorList>
    </citation>
    <scope>NUCLEOTIDE SEQUENCE [LARGE SCALE GENOMIC DNA]</scope>
    <source>
        <strain evidence="1 2">SS14</strain>
    </source>
</reference>
<proteinExistence type="predicted"/>